<keyword evidence="4" id="KW-0472">Membrane</keyword>
<keyword evidence="7" id="KW-1185">Reference proteome</keyword>
<keyword evidence="2" id="KW-0812">Transmembrane</keyword>
<evidence type="ECO:0000256" key="2">
    <source>
        <dbReference type="ARBA" id="ARBA00022692"/>
    </source>
</evidence>
<organism evidence="6 7">
    <name type="scientific">Cryptolaemus montrouzieri</name>
    <dbReference type="NCBI Taxonomy" id="559131"/>
    <lineage>
        <taxon>Eukaryota</taxon>
        <taxon>Metazoa</taxon>
        <taxon>Ecdysozoa</taxon>
        <taxon>Arthropoda</taxon>
        <taxon>Hexapoda</taxon>
        <taxon>Insecta</taxon>
        <taxon>Pterygota</taxon>
        <taxon>Neoptera</taxon>
        <taxon>Endopterygota</taxon>
        <taxon>Coleoptera</taxon>
        <taxon>Polyphaga</taxon>
        <taxon>Cucujiformia</taxon>
        <taxon>Coccinelloidea</taxon>
        <taxon>Coccinellidae</taxon>
        <taxon>Scymninae</taxon>
        <taxon>Scymnini</taxon>
        <taxon>Cryptolaemus</taxon>
    </lineage>
</organism>
<comment type="caution">
    <text evidence="6">The sequence shown here is derived from an EMBL/GenBank/DDBJ whole genome shotgun (WGS) entry which is preliminary data.</text>
</comment>
<dbReference type="Gene3D" id="2.110.10.10">
    <property type="entry name" value="Hemopexin-like domain"/>
    <property type="match status" value="1"/>
</dbReference>
<dbReference type="InterPro" id="IPR027359">
    <property type="entry name" value="Volt_channel_dom_sf"/>
</dbReference>
<accession>A0ABD2MRK9</accession>
<proteinExistence type="predicted"/>
<dbReference type="AlphaFoldDB" id="A0ABD2MRK9"/>
<dbReference type="EMBL" id="JABFTP020000021">
    <property type="protein sequence ID" value="KAL3268978.1"/>
    <property type="molecule type" value="Genomic_DNA"/>
</dbReference>
<reference evidence="6 7" key="1">
    <citation type="journal article" date="2021" name="BMC Biol.">
        <title>Horizontally acquired antibacterial genes associated with adaptive radiation of ladybird beetles.</title>
        <authorList>
            <person name="Li H.S."/>
            <person name="Tang X.F."/>
            <person name="Huang Y.H."/>
            <person name="Xu Z.Y."/>
            <person name="Chen M.L."/>
            <person name="Du X.Y."/>
            <person name="Qiu B.Y."/>
            <person name="Chen P.T."/>
            <person name="Zhang W."/>
            <person name="Slipinski A."/>
            <person name="Escalona H.E."/>
            <person name="Waterhouse R.M."/>
            <person name="Zwick A."/>
            <person name="Pang H."/>
        </authorList>
    </citation>
    <scope>NUCLEOTIDE SEQUENCE [LARGE SCALE GENOMIC DNA]</scope>
    <source>
        <strain evidence="6">SYSU2018</strain>
    </source>
</reference>
<dbReference type="GO" id="GO:0016020">
    <property type="term" value="C:membrane"/>
    <property type="evidence" value="ECO:0007669"/>
    <property type="project" value="UniProtKB-SubCell"/>
</dbReference>
<evidence type="ECO:0000259" key="5">
    <source>
        <dbReference type="Pfam" id="PF00520"/>
    </source>
</evidence>
<dbReference type="SUPFAM" id="SSF50923">
    <property type="entry name" value="Hemopexin-like domain"/>
    <property type="match status" value="1"/>
</dbReference>
<dbReference type="Gene3D" id="1.20.120.350">
    <property type="entry name" value="Voltage-gated potassium channels. Chain C"/>
    <property type="match status" value="1"/>
</dbReference>
<evidence type="ECO:0000256" key="1">
    <source>
        <dbReference type="ARBA" id="ARBA00004141"/>
    </source>
</evidence>
<dbReference type="InterPro" id="IPR036375">
    <property type="entry name" value="Hemopexin-like_dom_sf"/>
</dbReference>
<keyword evidence="3" id="KW-1133">Transmembrane helix</keyword>
<sequence length="247" mass="29066">MSLKQYVLSTGERCVGFINYYRSIWNTLDFIFLVLVLFEGVCICVEEFHQSILLISSLMALRLLRICRLLRRFRYCYTLVTYFPRLYENSVASKIYEIGKIKNRQYLINLGLPAYSKVNRAINTYTGRTFIFYNETLVIEVDELNRERKSTKYIHEMFPGIPAGIYNVFRYIDENIYFFKHSVVYQFNEFQGTFIKAEKFSLDTTFGVPCQSKGLLEQLKELLSMMLANKIILSENGDDDNDDEDDV</sequence>
<feature type="domain" description="Ion transport" evidence="5">
    <location>
        <begin position="14"/>
        <end position="80"/>
    </location>
</feature>
<dbReference type="InterPro" id="IPR005821">
    <property type="entry name" value="Ion_trans_dom"/>
</dbReference>
<protein>
    <recommendedName>
        <fullName evidence="5">Ion transport domain-containing protein</fullName>
    </recommendedName>
</protein>
<gene>
    <name evidence="6" type="ORF">HHI36_008064</name>
</gene>
<dbReference type="Proteomes" id="UP001516400">
    <property type="component" value="Unassembled WGS sequence"/>
</dbReference>
<name>A0ABD2MRK9_9CUCU</name>
<dbReference type="SUPFAM" id="SSF81324">
    <property type="entry name" value="Voltage-gated potassium channels"/>
    <property type="match status" value="1"/>
</dbReference>
<evidence type="ECO:0000313" key="7">
    <source>
        <dbReference type="Proteomes" id="UP001516400"/>
    </source>
</evidence>
<evidence type="ECO:0000256" key="4">
    <source>
        <dbReference type="ARBA" id="ARBA00023136"/>
    </source>
</evidence>
<comment type="subcellular location">
    <subcellularLocation>
        <location evidence="1">Membrane</location>
        <topology evidence="1">Multi-pass membrane protein</topology>
    </subcellularLocation>
</comment>
<evidence type="ECO:0000313" key="6">
    <source>
        <dbReference type="EMBL" id="KAL3268978.1"/>
    </source>
</evidence>
<dbReference type="Pfam" id="PF00520">
    <property type="entry name" value="Ion_trans"/>
    <property type="match status" value="1"/>
</dbReference>
<evidence type="ECO:0000256" key="3">
    <source>
        <dbReference type="ARBA" id="ARBA00022989"/>
    </source>
</evidence>